<protein>
    <submittedName>
        <fullName evidence="7">U2 small nuclear ribonucleoprotein A</fullName>
    </submittedName>
</protein>
<dbReference type="PROSITE" id="PS51450">
    <property type="entry name" value="LRR"/>
    <property type="match status" value="1"/>
</dbReference>
<dbReference type="OrthoDB" id="433501at2759"/>
<dbReference type="PANTHER" id="PTHR10552">
    <property type="entry name" value="U2 SMALL NUCLEAR RIBONUCLEOPROTEIN A"/>
    <property type="match status" value="1"/>
</dbReference>
<dbReference type="OMA" id="QPREFPQ"/>
<dbReference type="SUPFAM" id="SSF52058">
    <property type="entry name" value="L domain-like"/>
    <property type="match status" value="1"/>
</dbReference>
<dbReference type="FunFam" id="3.80.10.10:FF:000026">
    <property type="entry name" value="U2 small nuclear ribonucleoprotein A"/>
    <property type="match status" value="1"/>
</dbReference>
<feature type="region of interest" description="Disordered" evidence="6">
    <location>
        <begin position="232"/>
        <end position="270"/>
    </location>
</feature>
<dbReference type="STRING" id="6210.W6UXR7"/>
<dbReference type="InterPro" id="IPR044640">
    <property type="entry name" value="RU2A"/>
</dbReference>
<dbReference type="Pfam" id="PF14580">
    <property type="entry name" value="LRR_9"/>
    <property type="match status" value="1"/>
</dbReference>
<comment type="similarity">
    <text evidence="5">Belongs to the U2 small nuclear ribonucleoprotein A family.</text>
</comment>
<proteinExistence type="inferred from homology"/>
<comment type="caution">
    <text evidence="7">The sequence shown here is derived from an EMBL/GenBank/DDBJ whole genome shotgun (WGS) entry which is preliminary data.</text>
</comment>
<evidence type="ECO:0000313" key="8">
    <source>
        <dbReference type="Proteomes" id="UP000019149"/>
    </source>
</evidence>
<dbReference type="InterPro" id="IPR032675">
    <property type="entry name" value="LRR_dom_sf"/>
</dbReference>
<evidence type="ECO:0000256" key="2">
    <source>
        <dbReference type="ARBA" id="ARBA00022614"/>
    </source>
</evidence>
<evidence type="ECO:0000313" key="7">
    <source>
        <dbReference type="EMBL" id="EUB58369.1"/>
    </source>
</evidence>
<dbReference type="GeneID" id="36342491"/>
<keyword evidence="3" id="KW-0677">Repeat</keyword>
<dbReference type="GO" id="GO:0030620">
    <property type="term" value="F:U2 snRNA binding"/>
    <property type="evidence" value="ECO:0007669"/>
    <property type="project" value="InterPro"/>
</dbReference>
<dbReference type="Gene3D" id="3.80.10.10">
    <property type="entry name" value="Ribonuclease Inhibitor"/>
    <property type="match status" value="1"/>
</dbReference>
<evidence type="ECO:0000256" key="1">
    <source>
        <dbReference type="ARBA" id="ARBA00004123"/>
    </source>
</evidence>
<dbReference type="CTD" id="36342491"/>
<organism evidence="7 8">
    <name type="scientific">Echinococcus granulosus</name>
    <name type="common">Hydatid tapeworm</name>
    <dbReference type="NCBI Taxonomy" id="6210"/>
    <lineage>
        <taxon>Eukaryota</taxon>
        <taxon>Metazoa</taxon>
        <taxon>Spiralia</taxon>
        <taxon>Lophotrochozoa</taxon>
        <taxon>Platyhelminthes</taxon>
        <taxon>Cestoda</taxon>
        <taxon>Eucestoda</taxon>
        <taxon>Cyclophyllidea</taxon>
        <taxon>Taeniidae</taxon>
        <taxon>Echinococcus</taxon>
        <taxon>Echinococcus granulosus group</taxon>
    </lineage>
</organism>
<keyword evidence="8" id="KW-1185">Reference proteome</keyword>
<dbReference type="GO" id="GO:0005686">
    <property type="term" value="C:U2 snRNP"/>
    <property type="evidence" value="ECO:0007669"/>
    <property type="project" value="TreeGrafter"/>
</dbReference>
<evidence type="ECO:0000256" key="3">
    <source>
        <dbReference type="ARBA" id="ARBA00022737"/>
    </source>
</evidence>
<accession>W6UXR7</accession>
<dbReference type="PANTHER" id="PTHR10552:SF6">
    <property type="entry name" value="U2 SMALL NUCLEAR RIBONUCLEOPROTEIN A"/>
    <property type="match status" value="1"/>
</dbReference>
<evidence type="ECO:0000256" key="6">
    <source>
        <dbReference type="SAM" id="MobiDB-lite"/>
    </source>
</evidence>
<comment type="subcellular location">
    <subcellularLocation>
        <location evidence="1">Nucleus</location>
    </subcellularLocation>
</comment>
<evidence type="ECO:0000256" key="5">
    <source>
        <dbReference type="ARBA" id="ARBA00024196"/>
    </source>
</evidence>
<keyword evidence="2" id="KW-0433">Leucine-rich repeat</keyword>
<dbReference type="EMBL" id="APAU02000063">
    <property type="protein sequence ID" value="EUB58369.1"/>
    <property type="molecule type" value="Genomic_DNA"/>
</dbReference>
<sequence length="334" mass="37279">MQIQQKANAITSWRFAFLPPSIKVVAVVLFKPACPPPDLGVVDSCDLLDMVKLTIDLVEGAMQYTNPLRDRELDLRGYKVPAIENLGSTLDQFDTIDFTDNEIRKLDGFPLLQRLKSLIMTGNKIIRIGEDLVSSIPNLETLILTDNNIAELKDLDPLAPLTKLTFLSLARCPVTMKMNYRLYVVGRMPQLRFLDFKRITQAERKQARSFVKHLSPLTTAVEANSNKTKTSAVKTFVPGAPVGSKATNDENSEAAKPPQQKHPTNNQPREFPQATLHAGVKRVMLSGGSNQDLLAIQDAIKKAKTMDEVERLHQMLSSGQFAGFAAHWHKQQKH</sequence>
<dbReference type="AlphaFoldDB" id="W6UXR7"/>
<keyword evidence="4" id="KW-0539">Nucleus</keyword>
<dbReference type="RefSeq" id="XP_024349565.1">
    <property type="nucleotide sequence ID" value="XM_024496025.1"/>
</dbReference>
<name>W6UXR7_ECHGR</name>
<dbReference type="InterPro" id="IPR001611">
    <property type="entry name" value="Leu-rich_rpt"/>
</dbReference>
<dbReference type="KEGG" id="egl:EGR_06776"/>
<reference evidence="7 8" key="1">
    <citation type="journal article" date="2013" name="Nat. Genet.">
        <title>The genome of the hydatid tapeworm Echinococcus granulosus.</title>
        <authorList>
            <person name="Zheng H."/>
            <person name="Zhang W."/>
            <person name="Zhang L."/>
            <person name="Zhang Z."/>
            <person name="Li J."/>
            <person name="Lu G."/>
            <person name="Zhu Y."/>
            <person name="Wang Y."/>
            <person name="Huang Y."/>
            <person name="Liu J."/>
            <person name="Kang H."/>
            <person name="Chen J."/>
            <person name="Wang L."/>
            <person name="Chen A."/>
            <person name="Yu S."/>
            <person name="Gao Z."/>
            <person name="Jin L."/>
            <person name="Gu W."/>
            <person name="Wang Z."/>
            <person name="Zhao L."/>
            <person name="Shi B."/>
            <person name="Wen H."/>
            <person name="Lin R."/>
            <person name="Jones M.K."/>
            <person name="Brejova B."/>
            <person name="Vinar T."/>
            <person name="Zhao G."/>
            <person name="McManus D.P."/>
            <person name="Chen Z."/>
            <person name="Zhou Y."/>
            <person name="Wang S."/>
        </authorList>
    </citation>
    <scope>NUCLEOTIDE SEQUENCE [LARGE SCALE GENOMIC DNA]</scope>
</reference>
<evidence type="ECO:0000256" key="4">
    <source>
        <dbReference type="ARBA" id="ARBA00023242"/>
    </source>
</evidence>
<dbReference type="GO" id="GO:0000398">
    <property type="term" value="P:mRNA splicing, via spliceosome"/>
    <property type="evidence" value="ECO:0007669"/>
    <property type="project" value="InterPro"/>
</dbReference>
<dbReference type="Proteomes" id="UP000019149">
    <property type="component" value="Unassembled WGS sequence"/>
</dbReference>
<keyword evidence="7" id="KW-0687">Ribonucleoprotein</keyword>
<gene>
    <name evidence="7" type="ORF">EGR_06776</name>
</gene>